<evidence type="ECO:0000313" key="6">
    <source>
        <dbReference type="Proteomes" id="UP001204445"/>
    </source>
</evidence>
<comment type="catalytic activity">
    <reaction evidence="1 4">
        <text>(4aS,6R)-4a-hydroxy-L-erythro-5,6,7,8-tetrahydrobiopterin = (6R)-L-erythro-6,7-dihydrobiopterin + H2O</text>
        <dbReference type="Rhea" id="RHEA:11920"/>
        <dbReference type="ChEBI" id="CHEBI:15377"/>
        <dbReference type="ChEBI" id="CHEBI:15642"/>
        <dbReference type="ChEBI" id="CHEBI:43120"/>
        <dbReference type="EC" id="4.2.1.96"/>
    </reaction>
</comment>
<dbReference type="EMBL" id="JANUCT010000004">
    <property type="protein sequence ID" value="MCS3902816.1"/>
    <property type="molecule type" value="Genomic_DNA"/>
</dbReference>
<dbReference type="InterPro" id="IPR050376">
    <property type="entry name" value="Pterin-4-alpha-carb_dehyd"/>
</dbReference>
<protein>
    <recommendedName>
        <fullName evidence="4">Putative pterin-4-alpha-carbinolamine dehydratase</fullName>
        <shortName evidence="4">PHS</shortName>
        <ecNumber evidence="4">4.2.1.96</ecNumber>
    </recommendedName>
    <alternativeName>
        <fullName evidence="4">4-alpha-hydroxy-tetrahydropterin dehydratase</fullName>
    </alternativeName>
    <alternativeName>
        <fullName evidence="4">Pterin carbinolamine dehydratase</fullName>
        <shortName evidence="4">PCD</shortName>
    </alternativeName>
</protein>
<name>A0AAE3L184_9GAMM</name>
<gene>
    <name evidence="5" type="ORF">J2T55_000820</name>
</gene>
<dbReference type="Pfam" id="PF01329">
    <property type="entry name" value="Pterin_4a"/>
    <property type="match status" value="1"/>
</dbReference>
<dbReference type="InterPro" id="IPR036428">
    <property type="entry name" value="PCD_sf"/>
</dbReference>
<dbReference type="PANTHER" id="PTHR42805">
    <property type="entry name" value="PTERIN-4-ALPHA-CARBINOLAMINE DEHYDRATASE-RELATED"/>
    <property type="match status" value="1"/>
</dbReference>
<proteinExistence type="inferred from homology"/>
<comment type="caution">
    <text evidence="5">The sequence shown here is derived from an EMBL/GenBank/DDBJ whole genome shotgun (WGS) entry which is preliminary data.</text>
</comment>
<evidence type="ECO:0000313" key="5">
    <source>
        <dbReference type="EMBL" id="MCS3902816.1"/>
    </source>
</evidence>
<dbReference type="PANTHER" id="PTHR42805:SF1">
    <property type="entry name" value="PTERIN-4-ALPHA-CARBINOLAMINE DEHYDRATASE-RELATED"/>
    <property type="match status" value="1"/>
</dbReference>
<dbReference type="GO" id="GO:0008124">
    <property type="term" value="F:4-alpha-hydroxytetrahydrobiopterin dehydratase activity"/>
    <property type="evidence" value="ECO:0007669"/>
    <property type="project" value="UniProtKB-UniRule"/>
</dbReference>
<organism evidence="5 6">
    <name type="scientific">Methylohalomonas lacus</name>
    <dbReference type="NCBI Taxonomy" id="398773"/>
    <lineage>
        <taxon>Bacteria</taxon>
        <taxon>Pseudomonadati</taxon>
        <taxon>Pseudomonadota</taxon>
        <taxon>Gammaproteobacteria</taxon>
        <taxon>Methylohalomonadales</taxon>
        <taxon>Methylohalomonadaceae</taxon>
        <taxon>Methylohalomonas</taxon>
    </lineage>
</organism>
<evidence type="ECO:0000256" key="1">
    <source>
        <dbReference type="ARBA" id="ARBA00001554"/>
    </source>
</evidence>
<dbReference type="RefSeq" id="WP_259054401.1">
    <property type="nucleotide sequence ID" value="NZ_JANUCT010000004.1"/>
</dbReference>
<dbReference type="SUPFAM" id="SSF55248">
    <property type="entry name" value="PCD-like"/>
    <property type="match status" value="1"/>
</dbReference>
<dbReference type="GO" id="GO:0006729">
    <property type="term" value="P:tetrahydrobiopterin biosynthetic process"/>
    <property type="evidence" value="ECO:0007669"/>
    <property type="project" value="InterPro"/>
</dbReference>
<dbReference type="EC" id="4.2.1.96" evidence="4"/>
<evidence type="ECO:0000256" key="3">
    <source>
        <dbReference type="ARBA" id="ARBA00023239"/>
    </source>
</evidence>
<sequence length="111" mass="12394">MSTALSEKTCSACRGGVPSLDTDEAGKLLAEVPEWQLNDDATLLSREFRFDNFRQAMTFAGQVGELAEEQGHHPVITFGWGFCRIETQTRKIHGLHENDFILAAKIDELLN</sequence>
<evidence type="ECO:0000256" key="2">
    <source>
        <dbReference type="ARBA" id="ARBA00006472"/>
    </source>
</evidence>
<dbReference type="CDD" id="cd00913">
    <property type="entry name" value="PCD_DCoH_subfamily_a"/>
    <property type="match status" value="1"/>
</dbReference>
<keyword evidence="6" id="KW-1185">Reference proteome</keyword>
<dbReference type="Proteomes" id="UP001204445">
    <property type="component" value="Unassembled WGS sequence"/>
</dbReference>
<comment type="similarity">
    <text evidence="2 4">Belongs to the pterin-4-alpha-carbinolamine dehydratase family.</text>
</comment>
<dbReference type="HAMAP" id="MF_00434">
    <property type="entry name" value="Pterin_4_alpha"/>
    <property type="match status" value="1"/>
</dbReference>
<reference evidence="5" key="1">
    <citation type="submission" date="2022-08" db="EMBL/GenBank/DDBJ databases">
        <title>Genomic Encyclopedia of Type Strains, Phase III (KMG-III): the genomes of soil and plant-associated and newly described type strains.</title>
        <authorList>
            <person name="Whitman W."/>
        </authorList>
    </citation>
    <scope>NUCLEOTIDE SEQUENCE</scope>
    <source>
        <strain evidence="5">HMT 1</strain>
    </source>
</reference>
<dbReference type="AlphaFoldDB" id="A0AAE3L184"/>
<dbReference type="Gene3D" id="3.30.1360.20">
    <property type="entry name" value="Transcriptional coactivator/pterin dehydratase"/>
    <property type="match status" value="1"/>
</dbReference>
<accession>A0AAE3L184</accession>
<keyword evidence="3 4" id="KW-0456">Lyase</keyword>
<evidence type="ECO:0000256" key="4">
    <source>
        <dbReference type="HAMAP-Rule" id="MF_00434"/>
    </source>
</evidence>
<dbReference type="InterPro" id="IPR001533">
    <property type="entry name" value="Pterin_deHydtase"/>
</dbReference>